<feature type="chain" id="PRO_5034062316" description="Coenzyme Q-binding protein COQ10 START domain-containing protein" evidence="4">
    <location>
        <begin position="29"/>
        <end position="420"/>
    </location>
</feature>
<comment type="caution">
    <text evidence="6">The sequence shown here is derived from an EMBL/GenBank/DDBJ whole genome shotgun (WGS) entry which is preliminary data.</text>
</comment>
<dbReference type="Proteomes" id="UP000567179">
    <property type="component" value="Unassembled WGS sequence"/>
</dbReference>
<proteinExistence type="inferred from homology"/>
<reference evidence="6 7" key="1">
    <citation type="journal article" date="2020" name="ISME J.">
        <title>Uncovering the hidden diversity of litter-decomposition mechanisms in mushroom-forming fungi.</title>
        <authorList>
            <person name="Floudas D."/>
            <person name="Bentzer J."/>
            <person name="Ahren D."/>
            <person name="Johansson T."/>
            <person name="Persson P."/>
            <person name="Tunlid A."/>
        </authorList>
    </citation>
    <scope>NUCLEOTIDE SEQUENCE [LARGE SCALE GENOMIC DNA]</scope>
    <source>
        <strain evidence="6 7">CBS 101986</strain>
    </source>
</reference>
<keyword evidence="7" id="KW-1185">Reference proteome</keyword>
<comment type="subunit">
    <text evidence="2">Interacts with coenzyme Q.</text>
</comment>
<dbReference type="SUPFAM" id="SSF55961">
    <property type="entry name" value="Bet v1-like"/>
    <property type="match status" value="1"/>
</dbReference>
<comment type="function">
    <text evidence="3">Required for the function of coenzyme Q in the respiratory chain. May serve as a chaperone or may be involved in the transport of Q6 from its site of synthesis to the catalytic sites of the respiratory complexes.</text>
</comment>
<dbReference type="AlphaFoldDB" id="A0A8H5BE46"/>
<feature type="domain" description="Coenzyme Q-binding protein COQ10 START" evidence="5">
    <location>
        <begin position="254"/>
        <end position="410"/>
    </location>
</feature>
<dbReference type="Pfam" id="PF03364">
    <property type="entry name" value="Polyketide_cyc"/>
    <property type="match status" value="1"/>
</dbReference>
<accession>A0A8H5BE46</accession>
<evidence type="ECO:0000313" key="6">
    <source>
        <dbReference type="EMBL" id="KAF5321600.1"/>
    </source>
</evidence>
<evidence type="ECO:0000256" key="1">
    <source>
        <dbReference type="ARBA" id="ARBA00006885"/>
    </source>
</evidence>
<feature type="signal peptide" evidence="4">
    <location>
        <begin position="1"/>
        <end position="28"/>
    </location>
</feature>
<protein>
    <recommendedName>
        <fullName evidence="5">Coenzyme Q-binding protein COQ10 START domain-containing protein</fullName>
    </recommendedName>
</protein>
<dbReference type="InterPro" id="IPR005031">
    <property type="entry name" value="COQ10_START"/>
</dbReference>
<dbReference type="CDD" id="cd07813">
    <property type="entry name" value="COQ10p_like"/>
    <property type="match status" value="1"/>
</dbReference>
<keyword evidence="4" id="KW-0732">Signal</keyword>
<gene>
    <name evidence="6" type="ORF">D9619_000285</name>
</gene>
<comment type="similarity">
    <text evidence="1">Belongs to the COQ10 family.</text>
</comment>
<dbReference type="PANTHER" id="PTHR12901:SF10">
    <property type="entry name" value="COENZYME Q-BINDING PROTEIN COQ10, MITOCHONDRIAL"/>
    <property type="match status" value="1"/>
</dbReference>
<dbReference type="EMBL" id="JAACJJ010000028">
    <property type="protein sequence ID" value="KAF5321600.1"/>
    <property type="molecule type" value="Genomic_DNA"/>
</dbReference>
<evidence type="ECO:0000259" key="5">
    <source>
        <dbReference type="Pfam" id="PF03364"/>
    </source>
</evidence>
<dbReference type="Gene3D" id="3.30.530.20">
    <property type="match status" value="1"/>
</dbReference>
<name>A0A8H5BE46_9AGAR</name>
<evidence type="ECO:0000256" key="2">
    <source>
        <dbReference type="ARBA" id="ARBA00011814"/>
    </source>
</evidence>
<dbReference type="PANTHER" id="PTHR12901">
    <property type="entry name" value="SPERM PROTEIN HOMOLOG"/>
    <property type="match status" value="1"/>
</dbReference>
<evidence type="ECO:0000256" key="3">
    <source>
        <dbReference type="ARBA" id="ARBA00024947"/>
    </source>
</evidence>
<dbReference type="OrthoDB" id="292693at2759"/>
<evidence type="ECO:0000313" key="7">
    <source>
        <dbReference type="Proteomes" id="UP000567179"/>
    </source>
</evidence>
<evidence type="ECO:0000256" key="4">
    <source>
        <dbReference type="SAM" id="SignalP"/>
    </source>
</evidence>
<dbReference type="GO" id="GO:0048039">
    <property type="term" value="F:ubiquinone binding"/>
    <property type="evidence" value="ECO:0007669"/>
    <property type="project" value="InterPro"/>
</dbReference>
<organism evidence="6 7">
    <name type="scientific">Psilocybe cf. subviscida</name>
    <dbReference type="NCBI Taxonomy" id="2480587"/>
    <lineage>
        <taxon>Eukaryota</taxon>
        <taxon>Fungi</taxon>
        <taxon>Dikarya</taxon>
        <taxon>Basidiomycota</taxon>
        <taxon>Agaricomycotina</taxon>
        <taxon>Agaricomycetes</taxon>
        <taxon>Agaricomycetidae</taxon>
        <taxon>Agaricales</taxon>
        <taxon>Agaricineae</taxon>
        <taxon>Strophariaceae</taxon>
        <taxon>Psilocybe</taxon>
    </lineage>
</organism>
<dbReference type="InterPro" id="IPR044996">
    <property type="entry name" value="COQ10-like"/>
</dbReference>
<sequence length="420" mass="45602">MKREPGHLVQIMKLSLALICTLVGLASATSPGSGSGSLPSLTQWTKQHTNALINAKTVTALHAAADAFLAQNISITSNGFVIPREVFLQTLEVNLPDRVSSTVQYVAILESPTDATNPALAGQVGVFLKPKNFYPNGRRLFETSSINVDCFEEEKTGDKVAARWRKDKERVETPNGSFRPVTEQINSSSLLTTTTMFVSSTLRPISTTCRASQYLGRSWTVQQRSLFSLPSLPSFPGLPGGGSAAQTYSEERILPYTPKEMYAVVADVASYPQFVPFCTGARTPPRALENAMAGRTRVEAELSVGFMAFQESYVSDVESVPYRQVKAVASSSTPLFKALSTTWRFSSAASPPFFSSPSSNTNSSLPELHDALAPTRVSFSLSYEFANPLHAGVSAAFFSKVSGLMIEAFEKRCQDIYGKR</sequence>
<dbReference type="GO" id="GO:0005739">
    <property type="term" value="C:mitochondrion"/>
    <property type="evidence" value="ECO:0007669"/>
    <property type="project" value="TreeGrafter"/>
</dbReference>
<dbReference type="InterPro" id="IPR023393">
    <property type="entry name" value="START-like_dom_sf"/>
</dbReference>
<dbReference type="GO" id="GO:0045333">
    <property type="term" value="P:cellular respiration"/>
    <property type="evidence" value="ECO:0007669"/>
    <property type="project" value="InterPro"/>
</dbReference>